<dbReference type="GO" id="GO:0006031">
    <property type="term" value="P:chitin biosynthetic process"/>
    <property type="evidence" value="ECO:0007669"/>
    <property type="project" value="TreeGrafter"/>
</dbReference>
<organism evidence="9">
    <name type="scientific">Mucochytrium quahogii</name>
    <dbReference type="NCBI Taxonomy" id="96639"/>
    <lineage>
        <taxon>Eukaryota</taxon>
        <taxon>Sar</taxon>
        <taxon>Stramenopiles</taxon>
        <taxon>Bigyra</taxon>
        <taxon>Labyrinthulomycetes</taxon>
        <taxon>Thraustochytrida</taxon>
        <taxon>Thraustochytriidae</taxon>
        <taxon>Mucochytrium</taxon>
    </lineage>
</organism>
<keyword evidence="6 8" id="KW-0472">Membrane</keyword>
<evidence type="ECO:0000256" key="2">
    <source>
        <dbReference type="ARBA" id="ARBA00012543"/>
    </source>
</evidence>
<evidence type="ECO:0000256" key="8">
    <source>
        <dbReference type="SAM" id="Phobius"/>
    </source>
</evidence>
<comment type="subcellular location">
    <subcellularLocation>
        <location evidence="1">Membrane</location>
        <topology evidence="1">Multi-pass membrane protein</topology>
    </subcellularLocation>
</comment>
<name>A0A7S2SMU8_9STRA</name>
<dbReference type="SUPFAM" id="SSF53448">
    <property type="entry name" value="Nucleotide-diphospho-sugar transferases"/>
    <property type="match status" value="1"/>
</dbReference>
<protein>
    <recommendedName>
        <fullName evidence="2">chitin synthase</fullName>
        <ecNumber evidence="2">2.4.1.16</ecNumber>
    </recommendedName>
</protein>
<dbReference type="AlphaFoldDB" id="A0A7S2SMU8"/>
<accession>A0A7S2SMU8</accession>
<evidence type="ECO:0000256" key="7">
    <source>
        <dbReference type="SAM" id="MobiDB-lite"/>
    </source>
</evidence>
<gene>
    <name evidence="9" type="ORF">QSP1433_LOCUS15433</name>
</gene>
<dbReference type="GO" id="GO:0071944">
    <property type="term" value="C:cell periphery"/>
    <property type="evidence" value="ECO:0007669"/>
    <property type="project" value="TreeGrafter"/>
</dbReference>
<feature type="region of interest" description="Disordered" evidence="7">
    <location>
        <begin position="1"/>
        <end position="29"/>
    </location>
</feature>
<keyword evidence="3" id="KW-0808">Transferase</keyword>
<evidence type="ECO:0000256" key="4">
    <source>
        <dbReference type="ARBA" id="ARBA00022692"/>
    </source>
</evidence>
<evidence type="ECO:0000313" key="9">
    <source>
        <dbReference type="EMBL" id="CAD9703832.1"/>
    </source>
</evidence>
<dbReference type="GO" id="GO:0016020">
    <property type="term" value="C:membrane"/>
    <property type="evidence" value="ECO:0007669"/>
    <property type="project" value="UniProtKB-SubCell"/>
</dbReference>
<feature type="transmembrane region" description="Helical" evidence="8">
    <location>
        <begin position="469"/>
        <end position="488"/>
    </location>
</feature>
<evidence type="ECO:0000256" key="1">
    <source>
        <dbReference type="ARBA" id="ARBA00004141"/>
    </source>
</evidence>
<sequence>MRPYGAESSGDLGDSVIESQQDEPVEEDEEQQRSFWDRCACCACKCFKVVEFTQHHAYMLLIFTINATFVIVGILFPVGIMNMIIVGLPHYRDTMFVLIRIFFCNFVTQNPTAKNNPAGEKLRHVIAVIPAYKEDPEEVELTVKSIGDQIEENLVNIGMIIVSDGFLDYHEIIDDLEPLITFDYTTYKRKDNKCTLYVGLYNGVKVMVAKKHKNAGKKDSLIIMDDILVKPDTHLPHVKKAILDVWGIDDLQYMFHTDADSVISENTFKRMSNIMMCNKKIAAVSGLVLVPFEGFRKTGFWNLFQGFQYYYGQVIRKATESMWGKTTCIPGCINMMNIKDPAVIEACERYNKLPSADFIFQMKNRLQGTDRRYTNCVMQYSKDTYLVLDMESYCYTIPPQSFNHFRSQRKRWTSNAITGNFFLIFGKNIPFYTRFLCFVDIFRIHTSVTRFINTCMLMANISQITMAQIYMIIVVLVVPYLYFVFTILHRRKYGFFLLVGSWVSKVASPFITIYIFLYAMWHFNDVNWGVSHGSQPVGEAVAQPEAVTVVVDGDKPKEDVKTTADPSCVDALNEENKDKIQVQVDEGSKDKIQVEIDDDTSATPGPPSAENSPTGSKSSKNCRSDDGTESDEEELPISFIMPGSKRNIASNETVENTDEIEMVERTSRDTPKTKETADSREGSDESTTIVESLDQEVPSENINSALKRTASNFSATGSDGESERERSNSDRGFEPDDETPREVRRKPTATKSMDDVEVTFEFTV</sequence>
<keyword evidence="4 8" id="KW-0812">Transmembrane</keyword>
<dbReference type="Pfam" id="PF03142">
    <property type="entry name" value="Chitin_synth_2"/>
    <property type="match status" value="1"/>
</dbReference>
<reference evidence="9" key="1">
    <citation type="submission" date="2021-01" db="EMBL/GenBank/DDBJ databases">
        <authorList>
            <person name="Corre E."/>
            <person name="Pelletier E."/>
            <person name="Niang G."/>
            <person name="Scheremetjew M."/>
            <person name="Finn R."/>
            <person name="Kale V."/>
            <person name="Holt S."/>
            <person name="Cochrane G."/>
            <person name="Meng A."/>
            <person name="Brown T."/>
            <person name="Cohen L."/>
        </authorList>
    </citation>
    <scope>NUCLEOTIDE SEQUENCE</scope>
    <source>
        <strain evidence="9">NY070348D</strain>
    </source>
</reference>
<dbReference type="EMBL" id="HBHK01024474">
    <property type="protein sequence ID" value="CAD9703832.1"/>
    <property type="molecule type" value="Transcribed_RNA"/>
</dbReference>
<dbReference type="InterPro" id="IPR029044">
    <property type="entry name" value="Nucleotide-diphossugar_trans"/>
</dbReference>
<evidence type="ECO:0000256" key="5">
    <source>
        <dbReference type="ARBA" id="ARBA00022989"/>
    </source>
</evidence>
<feature type="compositionally biased region" description="Basic and acidic residues" evidence="7">
    <location>
        <begin position="721"/>
        <end position="742"/>
    </location>
</feature>
<dbReference type="PANTHER" id="PTHR22914:SF46">
    <property type="entry name" value="CHITIN SYNTHASE"/>
    <property type="match status" value="1"/>
</dbReference>
<feature type="transmembrane region" description="Helical" evidence="8">
    <location>
        <begin position="495"/>
        <end position="521"/>
    </location>
</feature>
<evidence type="ECO:0000256" key="6">
    <source>
        <dbReference type="ARBA" id="ARBA00023136"/>
    </source>
</evidence>
<feature type="region of interest" description="Disordered" evidence="7">
    <location>
        <begin position="596"/>
        <end position="764"/>
    </location>
</feature>
<proteinExistence type="predicted"/>
<keyword evidence="5 8" id="KW-1133">Transmembrane helix</keyword>
<dbReference type="PANTHER" id="PTHR22914">
    <property type="entry name" value="CHITIN SYNTHASE"/>
    <property type="match status" value="1"/>
</dbReference>
<feature type="transmembrane region" description="Helical" evidence="8">
    <location>
        <begin position="57"/>
        <end position="78"/>
    </location>
</feature>
<feature type="compositionally biased region" description="Polar residues" evidence="7">
    <location>
        <begin position="698"/>
        <end position="719"/>
    </location>
</feature>
<evidence type="ECO:0000256" key="3">
    <source>
        <dbReference type="ARBA" id="ARBA00022676"/>
    </source>
</evidence>
<dbReference type="GO" id="GO:0004100">
    <property type="term" value="F:chitin synthase activity"/>
    <property type="evidence" value="ECO:0007669"/>
    <property type="project" value="UniProtKB-EC"/>
</dbReference>
<dbReference type="EC" id="2.4.1.16" evidence="2"/>
<dbReference type="InterPro" id="IPR004835">
    <property type="entry name" value="Chitin_synth"/>
</dbReference>
<feature type="compositionally biased region" description="Acidic residues" evidence="7">
    <location>
        <begin position="20"/>
        <end position="29"/>
    </location>
</feature>
<keyword evidence="3" id="KW-0328">Glycosyltransferase</keyword>
<feature type="compositionally biased region" description="Basic and acidic residues" evidence="7">
    <location>
        <begin position="662"/>
        <end position="683"/>
    </location>
</feature>
<feature type="compositionally biased region" description="Polar residues" evidence="7">
    <location>
        <begin position="609"/>
        <end position="621"/>
    </location>
</feature>